<comment type="subcellular location">
    <subcellularLocation>
        <location evidence="1">Cell membrane</location>
        <topology evidence="1">Multi-pass membrane protein</topology>
    </subcellularLocation>
</comment>
<protein>
    <submittedName>
        <fullName evidence="9">ABC transporter permease</fullName>
    </submittedName>
</protein>
<proteinExistence type="predicted"/>
<evidence type="ECO:0000256" key="4">
    <source>
        <dbReference type="ARBA" id="ARBA00022692"/>
    </source>
</evidence>
<feature type="domain" description="ABC3 transporter permease C-terminal" evidence="8">
    <location>
        <begin position="260"/>
        <end position="371"/>
    </location>
</feature>
<feature type="transmembrane region" description="Helical" evidence="7">
    <location>
        <begin position="300"/>
        <end position="325"/>
    </location>
</feature>
<evidence type="ECO:0000256" key="7">
    <source>
        <dbReference type="SAM" id="Phobius"/>
    </source>
</evidence>
<dbReference type="Proteomes" id="UP001163127">
    <property type="component" value="Chromosome"/>
</dbReference>
<feature type="transmembrane region" description="Helical" evidence="7">
    <location>
        <begin position="345"/>
        <end position="366"/>
    </location>
</feature>
<dbReference type="InterPro" id="IPR051125">
    <property type="entry name" value="ABC-4/HrtB_transporter"/>
</dbReference>
<dbReference type="PANTHER" id="PTHR43738:SF1">
    <property type="entry name" value="HEMIN TRANSPORT SYSTEM PERMEASE PROTEIN HRTB-RELATED"/>
    <property type="match status" value="1"/>
</dbReference>
<evidence type="ECO:0000256" key="5">
    <source>
        <dbReference type="ARBA" id="ARBA00022989"/>
    </source>
</evidence>
<gene>
    <name evidence="9" type="ORF">OFA60_09250</name>
</gene>
<dbReference type="InterPro" id="IPR003838">
    <property type="entry name" value="ABC3_permease_C"/>
</dbReference>
<dbReference type="Pfam" id="PF02687">
    <property type="entry name" value="FtsX"/>
    <property type="match status" value="1"/>
</dbReference>
<dbReference type="PANTHER" id="PTHR43738">
    <property type="entry name" value="ABC TRANSPORTER, MEMBRANE PROTEIN"/>
    <property type="match status" value="1"/>
</dbReference>
<evidence type="ECO:0000256" key="1">
    <source>
        <dbReference type="ARBA" id="ARBA00004651"/>
    </source>
</evidence>
<dbReference type="RefSeq" id="WP_268397817.1">
    <property type="nucleotide sequence ID" value="NZ_CP113787.1"/>
</dbReference>
<dbReference type="GO" id="GO:0005886">
    <property type="term" value="C:plasma membrane"/>
    <property type="evidence" value="ECO:0007669"/>
    <property type="project" value="UniProtKB-SubCell"/>
</dbReference>
<evidence type="ECO:0000313" key="10">
    <source>
        <dbReference type="Proteomes" id="UP001163127"/>
    </source>
</evidence>
<keyword evidence="3" id="KW-1003">Cell membrane</keyword>
<keyword evidence="4 7" id="KW-0812">Transmembrane</keyword>
<feature type="transmembrane region" description="Helical" evidence="7">
    <location>
        <begin position="21"/>
        <end position="49"/>
    </location>
</feature>
<keyword evidence="2" id="KW-0813">Transport</keyword>
<keyword evidence="5 7" id="KW-1133">Transmembrane helix</keyword>
<name>A0AA47INU5_ACTNA</name>
<organism evidence="9 10">
    <name type="scientific">Actinomyces naeslundii</name>
    <dbReference type="NCBI Taxonomy" id="1655"/>
    <lineage>
        <taxon>Bacteria</taxon>
        <taxon>Bacillati</taxon>
        <taxon>Actinomycetota</taxon>
        <taxon>Actinomycetes</taxon>
        <taxon>Actinomycetales</taxon>
        <taxon>Actinomycetaceae</taxon>
        <taxon>Actinomyces</taxon>
    </lineage>
</organism>
<evidence type="ECO:0000259" key="8">
    <source>
        <dbReference type="Pfam" id="PF02687"/>
    </source>
</evidence>
<evidence type="ECO:0000313" key="9">
    <source>
        <dbReference type="EMBL" id="WAL42245.1"/>
    </source>
</evidence>
<sequence>MSSGSHMFLALREIRHEPVRFGLIISVITLVAYLTFFLASLAIGLAHLYRAGIDGWNSGSVVITDASNENLSASRLSDEQLSAAKDLAQEHGTTASTLMSTAAVAQVPAVKDEDGKALRDDVFAFGIDLDGELSPVVTSGRSISDPTREILVDDSLEAKGFKTGDTLRLLGSDHDWTIVGLTHDTTFQSAPVVTLDGQALSQYGPTSLSPAVSAVVFKADLTTDGKAMQSAQDAGLTILTSEDLVRTLPGYSAQVLTFSLMIGSLILIASTVLGIFIYVLTLQKRPVLGILKARGVPTGYLVRSGCAQTLVLSVVGIGIGLLLTVATSLVLPSAVPFRLSGLLDLLIAAAFVLVSVIGGLISVRVVSRIDPVEAIS</sequence>
<dbReference type="AlphaFoldDB" id="A0AA47INU5"/>
<reference evidence="9" key="1">
    <citation type="submission" date="2022-11" db="EMBL/GenBank/DDBJ databases">
        <title>Dental biofilm bacteria. Genome sequencing and assembly.</title>
        <authorList>
            <person name="Robertsson C."/>
        </authorList>
    </citation>
    <scope>NUCLEOTIDE SEQUENCE</scope>
    <source>
        <strain evidence="9">CW</strain>
    </source>
</reference>
<evidence type="ECO:0000256" key="6">
    <source>
        <dbReference type="ARBA" id="ARBA00023136"/>
    </source>
</evidence>
<keyword evidence="6 7" id="KW-0472">Membrane</keyword>
<evidence type="ECO:0000256" key="3">
    <source>
        <dbReference type="ARBA" id="ARBA00022475"/>
    </source>
</evidence>
<accession>A0AA47INU5</accession>
<evidence type="ECO:0000256" key="2">
    <source>
        <dbReference type="ARBA" id="ARBA00022448"/>
    </source>
</evidence>
<feature type="transmembrane region" description="Helical" evidence="7">
    <location>
        <begin position="255"/>
        <end position="280"/>
    </location>
</feature>
<dbReference type="EMBL" id="CP113787">
    <property type="protein sequence ID" value="WAL42245.1"/>
    <property type="molecule type" value="Genomic_DNA"/>
</dbReference>